<dbReference type="InterPro" id="IPR028133">
    <property type="entry name" value="Dynamitin"/>
</dbReference>
<feature type="region of interest" description="Disordered" evidence="4">
    <location>
        <begin position="291"/>
        <end position="311"/>
    </location>
</feature>
<dbReference type="Proteomes" id="UP000297245">
    <property type="component" value="Unassembled WGS sequence"/>
</dbReference>
<proteinExistence type="predicted"/>
<evidence type="ECO:0000256" key="1">
    <source>
        <dbReference type="ARBA" id="ARBA00004496"/>
    </source>
</evidence>
<evidence type="ECO:0000256" key="2">
    <source>
        <dbReference type="ARBA" id="ARBA00022490"/>
    </source>
</evidence>
<evidence type="ECO:0000313" key="6">
    <source>
        <dbReference type="Proteomes" id="UP000297245"/>
    </source>
</evidence>
<keyword evidence="2" id="KW-0963">Cytoplasm</keyword>
<dbReference type="GO" id="GO:0007017">
    <property type="term" value="P:microtubule-based process"/>
    <property type="evidence" value="ECO:0007669"/>
    <property type="project" value="InterPro"/>
</dbReference>
<evidence type="ECO:0000256" key="4">
    <source>
        <dbReference type="SAM" id="MobiDB-lite"/>
    </source>
</evidence>
<feature type="region of interest" description="Disordered" evidence="4">
    <location>
        <begin position="188"/>
        <end position="217"/>
    </location>
</feature>
<feature type="coiled-coil region" evidence="3">
    <location>
        <begin position="353"/>
        <end position="398"/>
    </location>
</feature>
<dbReference type="AlphaFoldDB" id="A0A4S8MUZ1"/>
<keyword evidence="6" id="KW-1185">Reference proteome</keyword>
<dbReference type="GO" id="GO:0005869">
    <property type="term" value="C:dynactin complex"/>
    <property type="evidence" value="ECO:0007669"/>
    <property type="project" value="InterPro"/>
</dbReference>
<name>A0A4S8MUZ1_DENBC</name>
<evidence type="ECO:0000313" key="5">
    <source>
        <dbReference type="EMBL" id="THV06811.1"/>
    </source>
</evidence>
<feature type="compositionally biased region" description="Low complexity" evidence="4">
    <location>
        <begin position="292"/>
        <end position="304"/>
    </location>
</feature>
<reference evidence="5 6" key="1">
    <citation type="journal article" date="2019" name="Nat. Ecol. Evol.">
        <title>Megaphylogeny resolves global patterns of mushroom evolution.</title>
        <authorList>
            <person name="Varga T."/>
            <person name="Krizsan K."/>
            <person name="Foldi C."/>
            <person name="Dima B."/>
            <person name="Sanchez-Garcia M."/>
            <person name="Sanchez-Ramirez S."/>
            <person name="Szollosi G.J."/>
            <person name="Szarkandi J.G."/>
            <person name="Papp V."/>
            <person name="Albert L."/>
            <person name="Andreopoulos W."/>
            <person name="Angelini C."/>
            <person name="Antonin V."/>
            <person name="Barry K.W."/>
            <person name="Bougher N.L."/>
            <person name="Buchanan P."/>
            <person name="Buyck B."/>
            <person name="Bense V."/>
            <person name="Catcheside P."/>
            <person name="Chovatia M."/>
            <person name="Cooper J."/>
            <person name="Damon W."/>
            <person name="Desjardin D."/>
            <person name="Finy P."/>
            <person name="Geml J."/>
            <person name="Haridas S."/>
            <person name="Hughes K."/>
            <person name="Justo A."/>
            <person name="Karasinski D."/>
            <person name="Kautmanova I."/>
            <person name="Kiss B."/>
            <person name="Kocsube S."/>
            <person name="Kotiranta H."/>
            <person name="LaButti K.M."/>
            <person name="Lechner B.E."/>
            <person name="Liimatainen K."/>
            <person name="Lipzen A."/>
            <person name="Lukacs Z."/>
            <person name="Mihaltcheva S."/>
            <person name="Morgado L.N."/>
            <person name="Niskanen T."/>
            <person name="Noordeloos M.E."/>
            <person name="Ohm R.A."/>
            <person name="Ortiz-Santana B."/>
            <person name="Ovrebo C."/>
            <person name="Racz N."/>
            <person name="Riley R."/>
            <person name="Savchenko A."/>
            <person name="Shiryaev A."/>
            <person name="Soop K."/>
            <person name="Spirin V."/>
            <person name="Szebenyi C."/>
            <person name="Tomsovsky M."/>
            <person name="Tulloss R.E."/>
            <person name="Uehling J."/>
            <person name="Grigoriev I.V."/>
            <person name="Vagvolgyi C."/>
            <person name="Papp T."/>
            <person name="Martin F.M."/>
            <person name="Miettinen O."/>
            <person name="Hibbett D.S."/>
            <person name="Nagy L.G."/>
        </authorList>
    </citation>
    <scope>NUCLEOTIDE SEQUENCE [LARGE SCALE GENOMIC DNA]</scope>
    <source>
        <strain evidence="5 6">CBS 962.96</strain>
    </source>
</reference>
<protein>
    <submittedName>
        <fullName evidence="5">Uncharacterized protein</fullName>
    </submittedName>
</protein>
<evidence type="ECO:0000256" key="3">
    <source>
        <dbReference type="SAM" id="Coils"/>
    </source>
</evidence>
<dbReference type="EMBL" id="ML179041">
    <property type="protein sequence ID" value="THV06811.1"/>
    <property type="molecule type" value="Genomic_DNA"/>
</dbReference>
<keyword evidence="3" id="KW-0175">Coiled coil</keyword>
<gene>
    <name evidence="5" type="ORF">K435DRAFT_644557</name>
</gene>
<feature type="compositionally biased region" description="Basic residues" evidence="4">
    <location>
        <begin position="76"/>
        <end position="89"/>
    </location>
</feature>
<comment type="subcellular location">
    <subcellularLocation>
        <location evidence="1">Cytoplasm</location>
    </subcellularLocation>
</comment>
<dbReference type="PANTHER" id="PTHR15346">
    <property type="entry name" value="DYNACTIN SUBUNIT"/>
    <property type="match status" value="1"/>
</dbReference>
<dbReference type="OrthoDB" id="4977at2759"/>
<dbReference type="GO" id="GO:0005737">
    <property type="term" value="C:cytoplasm"/>
    <property type="evidence" value="ECO:0007669"/>
    <property type="project" value="UniProtKB-SubCell"/>
</dbReference>
<organism evidence="5 6">
    <name type="scientific">Dendrothele bispora (strain CBS 962.96)</name>
    <dbReference type="NCBI Taxonomy" id="1314807"/>
    <lineage>
        <taxon>Eukaryota</taxon>
        <taxon>Fungi</taxon>
        <taxon>Dikarya</taxon>
        <taxon>Basidiomycota</taxon>
        <taxon>Agaricomycotina</taxon>
        <taxon>Agaricomycetes</taxon>
        <taxon>Agaricomycetidae</taxon>
        <taxon>Agaricales</taxon>
        <taxon>Agaricales incertae sedis</taxon>
        <taxon>Dendrothele</taxon>
    </lineage>
</organism>
<dbReference type="Pfam" id="PF04912">
    <property type="entry name" value="Dynamitin"/>
    <property type="match status" value="1"/>
</dbReference>
<feature type="region of interest" description="Disordered" evidence="4">
    <location>
        <begin position="1"/>
        <end position="118"/>
    </location>
</feature>
<sequence length="410" mass="45626">MSVNKYANLPDIDTAQDVYETEDVFPSSQVHGDSSDEEGASSNRPSTIRVRNGEGIANKEELDSSNLIGADEASKKFRRAEKRREKSRSHYAYPPSPTSSVSSVDESGKHSRPVPLSHRLRTLQAELSALELELADPSNPLLQQEKDRENVDFGWLIRGTVDVRGRLEKIKKDKEGRGKLVGVVLGENTAKTTKKEGEEKEEEEETQPNGENEAEPKVGGFQDLVEMDRRVGELEKLVGSSTSILDETSPLPPPLLTLITRVNSQLAVLTQPRHLDGISRRLKMLLSDLDRASAQQAQRRQGNAPGAGGHEDPQLVALVHRLGPMLPQIPHILTRLRTLSTLHASAGEFQGTLERVEREEMKTKEELKELESAVGTLEKSLEENRDVMKGNVEGLETRLNDLFRRFESLK</sequence>
<accession>A0A4S8MUZ1</accession>